<proteinExistence type="inferred from homology"/>
<dbReference type="GO" id="GO:0005975">
    <property type="term" value="P:carbohydrate metabolic process"/>
    <property type="evidence" value="ECO:0007669"/>
    <property type="project" value="InterPro"/>
</dbReference>
<dbReference type="GO" id="GO:1904380">
    <property type="term" value="P:endoplasmic reticulum mannose trimming"/>
    <property type="evidence" value="ECO:0007669"/>
    <property type="project" value="InterPro"/>
</dbReference>
<dbReference type="GO" id="GO:0044322">
    <property type="term" value="C:endoplasmic reticulum quality control compartment"/>
    <property type="evidence" value="ECO:0007669"/>
    <property type="project" value="GOC"/>
</dbReference>
<name>A0AAE0GLD8_9CHLO</name>
<evidence type="ECO:0000256" key="5">
    <source>
        <dbReference type="RuleBase" id="RU361193"/>
    </source>
</evidence>
<dbReference type="GO" id="GO:0005509">
    <property type="term" value="F:calcium ion binding"/>
    <property type="evidence" value="ECO:0007669"/>
    <property type="project" value="InterPro"/>
</dbReference>
<gene>
    <name evidence="6" type="ORF">CYMTET_12048</name>
</gene>
<protein>
    <recommendedName>
        <fullName evidence="5">alpha-1,2-Mannosidase</fullName>
        <ecNumber evidence="5">3.2.1.-</ecNumber>
    </recommendedName>
</protein>
<dbReference type="InterPro" id="IPR036026">
    <property type="entry name" value="Seven-hairpin_glycosidases"/>
</dbReference>
<sequence length="80" mass="8973">MIRAQFNHTASAQPATPLSTLEIVKLRDEAQNMFYHAYENYMLHAFPKDDLNPISCSGRSNYGDIAMTLIDSLDALVVIL</sequence>
<dbReference type="PRINTS" id="PR00747">
    <property type="entry name" value="GLYHDRLASE47"/>
</dbReference>
<evidence type="ECO:0000313" key="7">
    <source>
        <dbReference type="Proteomes" id="UP001190700"/>
    </source>
</evidence>
<accession>A0AAE0GLD8</accession>
<keyword evidence="3" id="KW-0256">Endoplasmic reticulum</keyword>
<organism evidence="6 7">
    <name type="scientific">Cymbomonas tetramitiformis</name>
    <dbReference type="NCBI Taxonomy" id="36881"/>
    <lineage>
        <taxon>Eukaryota</taxon>
        <taxon>Viridiplantae</taxon>
        <taxon>Chlorophyta</taxon>
        <taxon>Pyramimonadophyceae</taxon>
        <taxon>Pyramimonadales</taxon>
        <taxon>Pyramimonadaceae</taxon>
        <taxon>Cymbomonas</taxon>
    </lineage>
</organism>
<evidence type="ECO:0000256" key="3">
    <source>
        <dbReference type="ARBA" id="ARBA00022824"/>
    </source>
</evidence>
<dbReference type="EMBL" id="LGRX02004539">
    <property type="protein sequence ID" value="KAK3280095.1"/>
    <property type="molecule type" value="Genomic_DNA"/>
</dbReference>
<dbReference type="InterPro" id="IPR012341">
    <property type="entry name" value="6hp_glycosidase-like_sf"/>
</dbReference>
<comment type="caution">
    <text evidence="6">The sequence shown here is derived from an EMBL/GenBank/DDBJ whole genome shotgun (WGS) entry which is preliminary data.</text>
</comment>
<evidence type="ECO:0000256" key="1">
    <source>
        <dbReference type="ARBA" id="ARBA00004240"/>
    </source>
</evidence>
<keyword evidence="7" id="KW-1185">Reference proteome</keyword>
<dbReference type="GO" id="GO:0016020">
    <property type="term" value="C:membrane"/>
    <property type="evidence" value="ECO:0007669"/>
    <property type="project" value="InterPro"/>
</dbReference>
<dbReference type="Proteomes" id="UP001190700">
    <property type="component" value="Unassembled WGS sequence"/>
</dbReference>
<dbReference type="Gene3D" id="1.50.10.10">
    <property type="match status" value="1"/>
</dbReference>
<evidence type="ECO:0000313" key="6">
    <source>
        <dbReference type="EMBL" id="KAK3280095.1"/>
    </source>
</evidence>
<evidence type="ECO:0000256" key="4">
    <source>
        <dbReference type="ARBA" id="ARBA00023180"/>
    </source>
</evidence>
<dbReference type="PANTHER" id="PTHR45679">
    <property type="entry name" value="ER DEGRADATION-ENHANCING ALPHA-MANNOSIDASE-LIKE PROTEIN 2"/>
    <property type="match status" value="1"/>
</dbReference>
<comment type="subcellular location">
    <subcellularLocation>
        <location evidence="1">Endoplasmic reticulum</location>
    </subcellularLocation>
</comment>
<dbReference type="GO" id="GO:0004571">
    <property type="term" value="F:mannosyl-oligosaccharide 1,2-alpha-mannosidase activity"/>
    <property type="evidence" value="ECO:0007669"/>
    <property type="project" value="InterPro"/>
</dbReference>
<dbReference type="Pfam" id="PF01532">
    <property type="entry name" value="Glyco_hydro_47"/>
    <property type="match status" value="1"/>
</dbReference>
<evidence type="ECO:0000256" key="2">
    <source>
        <dbReference type="ARBA" id="ARBA00007658"/>
    </source>
</evidence>
<dbReference type="EC" id="3.2.1.-" evidence="5"/>
<dbReference type="InterPro" id="IPR001382">
    <property type="entry name" value="Glyco_hydro_47"/>
</dbReference>
<dbReference type="InterPro" id="IPR044674">
    <property type="entry name" value="EDEM1/2/3"/>
</dbReference>
<reference evidence="6 7" key="1">
    <citation type="journal article" date="2015" name="Genome Biol. Evol.">
        <title>Comparative Genomics of a Bacterivorous Green Alga Reveals Evolutionary Causalities and Consequences of Phago-Mixotrophic Mode of Nutrition.</title>
        <authorList>
            <person name="Burns J.A."/>
            <person name="Paasch A."/>
            <person name="Narechania A."/>
            <person name="Kim E."/>
        </authorList>
    </citation>
    <scope>NUCLEOTIDE SEQUENCE [LARGE SCALE GENOMIC DNA]</scope>
    <source>
        <strain evidence="6 7">PLY_AMNH</strain>
    </source>
</reference>
<comment type="similarity">
    <text evidence="2 5">Belongs to the glycosyl hydrolase 47 family.</text>
</comment>
<dbReference type="SUPFAM" id="SSF48225">
    <property type="entry name" value="Seven-hairpin glycosidases"/>
    <property type="match status" value="1"/>
</dbReference>
<keyword evidence="4" id="KW-0325">Glycoprotein</keyword>
<dbReference type="AlphaFoldDB" id="A0AAE0GLD8"/>
<keyword evidence="5" id="KW-0326">Glycosidase</keyword>
<keyword evidence="5" id="KW-0378">Hydrolase</keyword>